<dbReference type="GO" id="GO:0003700">
    <property type="term" value="F:DNA-binding transcription factor activity"/>
    <property type="evidence" value="ECO:0007669"/>
    <property type="project" value="UniProtKB-UniRule"/>
</dbReference>
<keyword evidence="5 7" id="KW-0804">Transcription</keyword>
<evidence type="ECO:0000256" key="2">
    <source>
        <dbReference type="ARBA" id="ARBA00007911"/>
    </source>
</evidence>
<evidence type="ECO:0000256" key="5">
    <source>
        <dbReference type="ARBA" id="ARBA00023163"/>
    </source>
</evidence>
<organism evidence="8">
    <name type="scientific">Schrenkiella parvula</name>
    <dbReference type="NCBI Taxonomy" id="98039"/>
    <lineage>
        <taxon>Eukaryota</taxon>
        <taxon>Viridiplantae</taxon>
        <taxon>Streptophyta</taxon>
        <taxon>Embryophyta</taxon>
        <taxon>Tracheophyta</taxon>
        <taxon>Spermatophyta</taxon>
        <taxon>Magnoliopsida</taxon>
        <taxon>eudicotyledons</taxon>
        <taxon>Gunneridae</taxon>
        <taxon>Pentapetalae</taxon>
        <taxon>rosids</taxon>
        <taxon>malvids</taxon>
        <taxon>Brassicales</taxon>
        <taxon>Brassicaceae</taxon>
        <taxon>Brassicaceae incertae sedis</taxon>
        <taxon>Schrenkiella</taxon>
    </lineage>
</organism>
<dbReference type="GO" id="GO:0009723">
    <property type="term" value="P:response to ethylene"/>
    <property type="evidence" value="ECO:0007669"/>
    <property type="project" value="TreeGrafter"/>
</dbReference>
<evidence type="ECO:0000256" key="3">
    <source>
        <dbReference type="ARBA" id="ARBA00023015"/>
    </source>
</evidence>
<keyword evidence="6 7" id="KW-0539">Nucleus</keyword>
<accession>E5F6Z9</accession>
<evidence type="ECO:0000256" key="1">
    <source>
        <dbReference type="ARBA" id="ARBA00004123"/>
    </source>
</evidence>
<evidence type="ECO:0000256" key="6">
    <source>
        <dbReference type="ARBA" id="ARBA00023242"/>
    </source>
</evidence>
<dbReference type="GO" id="GO:0043565">
    <property type="term" value="F:sequence-specific DNA binding"/>
    <property type="evidence" value="ECO:0007669"/>
    <property type="project" value="TreeGrafter"/>
</dbReference>
<comment type="subcellular location">
    <subcellularLocation>
        <location evidence="1 7">Nucleus</location>
    </subcellularLocation>
</comment>
<reference evidence="8" key="1">
    <citation type="journal article" date="2010" name="Plant Physiol.">
        <title>Genome structures and halophyte-specific gene expression of the extremophile Thellungiella parvula in comparison with Thellungiella salsuginea (Thellungiella halophila) and Arabidopsis.</title>
        <authorList>
            <person name="Oh D.H."/>
            <person name="Dassanayake M."/>
            <person name="Haas J.S."/>
            <person name="Kropornika A."/>
            <person name="Wright C."/>
            <person name="d'Urzo M.P."/>
            <person name="Hong H."/>
            <person name="Ali S."/>
            <person name="Hernandez A."/>
            <person name="Lambert G.M."/>
            <person name="Inan G."/>
            <person name="Galbraith D.W."/>
            <person name="Bressan R.A."/>
            <person name="Yun D.J."/>
            <person name="Zhu J.K."/>
            <person name="Cheeseman J.M."/>
            <person name="Bohnert H.J."/>
        </authorList>
    </citation>
    <scope>NUCLEOTIDE SEQUENCE</scope>
</reference>
<protein>
    <recommendedName>
        <fullName evidence="7">GAGA-binding transcriptional activator</fullName>
    </recommendedName>
</protein>
<comment type="function">
    <text evidence="7">Transcriptional regulator that specifically binds to GA-rich elements (GAGA-repeats) present in regulatory sequences of genes involved in developmental processes.</text>
</comment>
<dbReference type="EMBL" id="HM222924">
    <property type="protein sequence ID" value="ADQ43182.1"/>
    <property type="molecule type" value="Genomic_DNA"/>
</dbReference>
<dbReference type="AlphaFoldDB" id="E5F6Z9"/>
<dbReference type="PANTHER" id="PTHR31421">
    <property type="entry name" value="PROTEIN BASIC PENTACYSTEINE3"/>
    <property type="match status" value="1"/>
</dbReference>
<evidence type="ECO:0000256" key="7">
    <source>
        <dbReference type="RuleBase" id="RU367160"/>
    </source>
</evidence>
<name>E5F6Z9_9BRAS</name>
<keyword evidence="3 7" id="KW-0805">Transcription regulation</keyword>
<dbReference type="GO" id="GO:0005634">
    <property type="term" value="C:nucleus"/>
    <property type="evidence" value="ECO:0007669"/>
    <property type="project" value="UniProtKB-SubCell"/>
</dbReference>
<dbReference type="SMART" id="SM01226">
    <property type="entry name" value="GAGA_bind"/>
    <property type="match status" value="1"/>
</dbReference>
<keyword evidence="4 7" id="KW-0238">DNA-binding</keyword>
<proteinExistence type="inferred from homology"/>
<dbReference type="InterPro" id="IPR010409">
    <property type="entry name" value="GAGA-bd_tscrpt_act"/>
</dbReference>
<sequence length="271" mass="30786">MDDDGFHNWGYYEPMATTFEHSVDLPLMSTVDNNTEPFLLGREPNLMIGSNSSYHMQNQETSIPMDYSWINNMVPPKNNNVMSETAALDLKQFETAFDSSWFEENLVPPLLEDEIIQPNEKRKMESGTATITTTKTTMLQNPKKERDVTNVQHQQQRVKSVKKSIDVVINGEIMDISVLPVPVCTCTGSPQQCYRWGPGGWQSACCTTNISIYPLPMSIKRRARIAGRKMSQGAFKKVLEKLASDGYNFRNAIDLKSHWARHGTNKFVTIR</sequence>
<evidence type="ECO:0000313" key="8">
    <source>
        <dbReference type="EMBL" id="ADQ43182.1"/>
    </source>
</evidence>
<comment type="similarity">
    <text evidence="2 7">Belongs to the BBR/BPC family.</text>
</comment>
<evidence type="ECO:0000256" key="4">
    <source>
        <dbReference type="ARBA" id="ARBA00023125"/>
    </source>
</evidence>
<dbReference type="Pfam" id="PF06217">
    <property type="entry name" value="GAGA_bind"/>
    <property type="match status" value="1"/>
</dbReference>
<dbReference type="PANTHER" id="PTHR31421:SF0">
    <property type="entry name" value="PROTEIN BASIC PENTACYSTEINE1-RELATED"/>
    <property type="match status" value="1"/>
</dbReference>